<dbReference type="SUPFAM" id="SSF103473">
    <property type="entry name" value="MFS general substrate transporter"/>
    <property type="match status" value="2"/>
</dbReference>
<keyword evidence="5 7" id="KW-0472">Membrane</keyword>
<dbReference type="PANTHER" id="PTHR23511">
    <property type="entry name" value="SYNAPTIC VESICLE GLYCOPROTEIN 2"/>
    <property type="match status" value="1"/>
</dbReference>
<keyword evidence="3 7" id="KW-0812">Transmembrane</keyword>
<evidence type="ECO:0000256" key="4">
    <source>
        <dbReference type="ARBA" id="ARBA00022989"/>
    </source>
</evidence>
<feature type="transmembrane region" description="Helical" evidence="7">
    <location>
        <begin position="177"/>
        <end position="198"/>
    </location>
</feature>
<feature type="transmembrane region" description="Helical" evidence="7">
    <location>
        <begin position="653"/>
        <end position="669"/>
    </location>
</feature>
<organism evidence="9 10">
    <name type="scientific">Sesamum angolense</name>
    <dbReference type="NCBI Taxonomy" id="2727404"/>
    <lineage>
        <taxon>Eukaryota</taxon>
        <taxon>Viridiplantae</taxon>
        <taxon>Streptophyta</taxon>
        <taxon>Embryophyta</taxon>
        <taxon>Tracheophyta</taxon>
        <taxon>Spermatophyta</taxon>
        <taxon>Magnoliopsida</taxon>
        <taxon>eudicotyledons</taxon>
        <taxon>Gunneridae</taxon>
        <taxon>Pentapetalae</taxon>
        <taxon>asterids</taxon>
        <taxon>lamiids</taxon>
        <taxon>Lamiales</taxon>
        <taxon>Pedaliaceae</taxon>
        <taxon>Sesamum</taxon>
    </lineage>
</organism>
<feature type="transmembrane region" description="Helical" evidence="7">
    <location>
        <begin position="843"/>
        <end position="868"/>
    </location>
</feature>
<comment type="similarity">
    <text evidence="6">Belongs to the major facilitator superfamily. Phosphate:H(+) symporter (TC 2.A.1.9) family.</text>
</comment>
<feature type="transmembrane region" description="Helical" evidence="7">
    <location>
        <begin position="281"/>
        <end position="302"/>
    </location>
</feature>
<feature type="transmembrane region" description="Helical" evidence="7">
    <location>
        <begin position="571"/>
        <end position="593"/>
    </location>
</feature>
<evidence type="ECO:0000256" key="1">
    <source>
        <dbReference type="ARBA" id="ARBA00004141"/>
    </source>
</evidence>
<keyword evidence="10" id="KW-1185">Reference proteome</keyword>
<dbReference type="InterPro" id="IPR036259">
    <property type="entry name" value="MFS_trans_sf"/>
</dbReference>
<dbReference type="GO" id="GO:0022857">
    <property type="term" value="F:transmembrane transporter activity"/>
    <property type="evidence" value="ECO:0007669"/>
    <property type="project" value="InterPro"/>
</dbReference>
<feature type="transmembrane region" description="Helical" evidence="7">
    <location>
        <begin position="360"/>
        <end position="378"/>
    </location>
</feature>
<evidence type="ECO:0000313" key="9">
    <source>
        <dbReference type="EMBL" id="KAK4396643.1"/>
    </source>
</evidence>
<gene>
    <name evidence="9" type="ORF">Sango_1500900</name>
</gene>
<keyword evidence="2" id="KW-0813">Transport</keyword>
<dbReference type="InterPro" id="IPR005829">
    <property type="entry name" value="Sugar_transporter_CS"/>
</dbReference>
<feature type="transmembrane region" description="Helical" evidence="7">
    <location>
        <begin position="622"/>
        <end position="641"/>
    </location>
</feature>
<reference evidence="9" key="1">
    <citation type="submission" date="2020-06" db="EMBL/GenBank/DDBJ databases">
        <authorList>
            <person name="Li T."/>
            <person name="Hu X."/>
            <person name="Zhang T."/>
            <person name="Song X."/>
            <person name="Zhang H."/>
            <person name="Dai N."/>
            <person name="Sheng W."/>
            <person name="Hou X."/>
            <person name="Wei L."/>
        </authorList>
    </citation>
    <scope>NUCLEOTIDE SEQUENCE</scope>
    <source>
        <strain evidence="9">K16</strain>
        <tissue evidence="9">Leaf</tissue>
    </source>
</reference>
<feature type="transmembrane region" description="Helical" evidence="7">
    <location>
        <begin position="91"/>
        <end position="109"/>
    </location>
</feature>
<dbReference type="PROSITE" id="PS00216">
    <property type="entry name" value="SUGAR_TRANSPORT_1"/>
    <property type="match status" value="2"/>
</dbReference>
<comment type="subcellular location">
    <subcellularLocation>
        <location evidence="1">Membrane</location>
        <topology evidence="1">Multi-pass membrane protein</topology>
    </subcellularLocation>
</comment>
<evidence type="ECO:0000256" key="3">
    <source>
        <dbReference type="ARBA" id="ARBA00022692"/>
    </source>
</evidence>
<feature type="transmembrane region" description="Helical" evidence="7">
    <location>
        <begin position="331"/>
        <end position="353"/>
    </location>
</feature>
<feature type="domain" description="Major facilitator superfamily (MFS) profile" evidence="8">
    <location>
        <begin position="584"/>
        <end position="1030"/>
    </location>
</feature>
<feature type="transmembrane region" description="Helical" evidence="7">
    <location>
        <begin position="708"/>
        <end position="729"/>
    </location>
</feature>
<sequence>MEDQENGYTVDEALSSVGFGTFQVLALVFAGIGWCSDAMEVTLLSFIGPALESEWSLSPTEESLLSTAVFGGMLVGSYFLGFIADAYGRRMGIRGVAVITFAAGLVSAFSPDYKLLVILRFFVGFGAAGGHVYAAWFLEFIPSSNRGAWMLVMMCSWILGELLEASLAWIIMPRWGWRWLLALSSIPSFTVLLLSTFAPESPRYLFTKGRSDEAIRVLEKIALVNRKELPSGSLVSDHQKMQPDEVNFPSEETHLISSSESKTRSFEKCLGSVSELLSPDLLGTTLLAWIMFFAYTFAYYGIQLMVSALSSGHSDCDSSIILPNNVQNDNLYINVFITCLAEIPGLLLAMVLVERFGRKLCMEILTILTIIVILPLLSHQNGTVTTALLVCGRMFLSAAFNTLCVYTEEVYPTSVRASGYGLATAVGRIGGMICPLVAVGLVRGCHQTLAVIFFGIVILISGIAVLFFPFETKGRGLTDVVSNKECQCVVDSEFPSLRVCVRVCVRERGREIDDIEGQFHGRILGDEEEHNVNAFHVFFDPVEVICLSVLSAEQLIVNMGDPSLGYTLDEALSAVGFGTFQGLALVFAGISWFSEAMEMNLLSFIGPAVKSEWSLSPTEESLLSTAVFGGMLVGALFWGFVSDAYGRRIGMQCVVVVIAGGGLLSAFSPDYKSLVLLRCILGFGAAGGHVFASWFLEFVPSSNRGTWTLSILVFWILGELFEASLAWIVMPTLGWRWLLALSALPALLVVIFSVFVPESPRYLFAEGRTNEAFGILTKVALMNRKTLPAGILVSDQTKHPDEENSPSMETPLLSLTRKKTNSLQTSANNLFELFSSDLLGTTLLLLLLHFGFTFAFYGVVLMISAVSSEPNDCRSLTILLTNGHDTSLYRNVLITSSAEIPGLIIATVFVERVGRKLTMGILTILAFILILPLSFHQNEVVTTALLFCARMLLFAAFSTLTMYAKEVYPTSIRATGSGLATSVGRIGGMICPLVAVGLVRGCHQTLAVVLFGIVILISGLCVLLFPFETKGRALTDIVTK</sequence>
<feature type="transmembrane region" description="Helical" evidence="7">
    <location>
        <begin position="64"/>
        <end position="84"/>
    </location>
</feature>
<feature type="transmembrane region" description="Helical" evidence="7">
    <location>
        <begin position="941"/>
        <end position="964"/>
    </location>
</feature>
<accession>A0AAE1WP07</accession>
<evidence type="ECO:0000313" key="10">
    <source>
        <dbReference type="Proteomes" id="UP001289374"/>
    </source>
</evidence>
<proteinExistence type="inferred from homology"/>
<reference evidence="9" key="2">
    <citation type="journal article" date="2024" name="Plant">
        <title>Genomic evolution and insights into agronomic trait innovations of Sesamum species.</title>
        <authorList>
            <person name="Miao H."/>
            <person name="Wang L."/>
            <person name="Qu L."/>
            <person name="Liu H."/>
            <person name="Sun Y."/>
            <person name="Le M."/>
            <person name="Wang Q."/>
            <person name="Wei S."/>
            <person name="Zheng Y."/>
            <person name="Lin W."/>
            <person name="Duan Y."/>
            <person name="Cao H."/>
            <person name="Xiong S."/>
            <person name="Wang X."/>
            <person name="Wei L."/>
            <person name="Li C."/>
            <person name="Ma Q."/>
            <person name="Ju M."/>
            <person name="Zhao R."/>
            <person name="Li G."/>
            <person name="Mu C."/>
            <person name="Tian Q."/>
            <person name="Mei H."/>
            <person name="Zhang T."/>
            <person name="Gao T."/>
            <person name="Zhang H."/>
        </authorList>
    </citation>
    <scope>NUCLEOTIDE SEQUENCE</scope>
    <source>
        <strain evidence="9">K16</strain>
    </source>
</reference>
<feature type="transmembrane region" description="Helical" evidence="7">
    <location>
        <begin position="888"/>
        <end position="910"/>
    </location>
</feature>
<feature type="transmembrane region" description="Helical" evidence="7">
    <location>
        <begin position="917"/>
        <end position="935"/>
    </location>
</feature>
<dbReference type="PANTHER" id="PTHR23511:SF5">
    <property type="entry name" value="MAJOR FACILITATOR-TYPE TRANSPORTER HXNZ-RELATED"/>
    <property type="match status" value="1"/>
</dbReference>
<evidence type="ECO:0000256" key="5">
    <source>
        <dbReference type="ARBA" id="ARBA00023136"/>
    </source>
</evidence>
<dbReference type="Gene3D" id="1.20.1250.20">
    <property type="entry name" value="MFS general substrate transporter like domains"/>
    <property type="match status" value="2"/>
</dbReference>
<feature type="transmembrane region" description="Helical" evidence="7">
    <location>
        <begin position="419"/>
        <end position="442"/>
    </location>
</feature>
<name>A0AAE1WP07_9LAMI</name>
<feature type="transmembrane region" description="Helical" evidence="7">
    <location>
        <begin position="148"/>
        <end position="171"/>
    </location>
</feature>
<evidence type="ECO:0000256" key="6">
    <source>
        <dbReference type="ARBA" id="ARBA00044504"/>
    </source>
</evidence>
<feature type="transmembrane region" description="Helical" evidence="7">
    <location>
        <begin position="976"/>
        <end position="999"/>
    </location>
</feature>
<feature type="transmembrane region" description="Helical" evidence="7">
    <location>
        <begin position="1005"/>
        <end position="1025"/>
    </location>
</feature>
<feature type="domain" description="Major facilitator superfamily (MFS) profile" evidence="8">
    <location>
        <begin position="26"/>
        <end position="473"/>
    </location>
</feature>
<dbReference type="Pfam" id="PF00083">
    <property type="entry name" value="Sugar_tr"/>
    <property type="match status" value="2"/>
</dbReference>
<feature type="transmembrane region" description="Helical" evidence="7">
    <location>
        <begin position="735"/>
        <end position="756"/>
    </location>
</feature>
<evidence type="ECO:0000256" key="7">
    <source>
        <dbReference type="SAM" id="Phobius"/>
    </source>
</evidence>
<protein>
    <submittedName>
        <fullName evidence="9">Organic cation/carnitine transporter 7</fullName>
    </submittedName>
</protein>
<dbReference type="InterPro" id="IPR020846">
    <property type="entry name" value="MFS_dom"/>
</dbReference>
<dbReference type="AlphaFoldDB" id="A0AAE1WP07"/>
<comment type="caution">
    <text evidence="9">The sequence shown here is derived from an EMBL/GenBank/DDBJ whole genome shotgun (WGS) entry which is preliminary data.</text>
</comment>
<keyword evidence="4 7" id="KW-1133">Transmembrane helix</keyword>
<feature type="transmembrane region" description="Helical" evidence="7">
    <location>
        <begin position="448"/>
        <end position="468"/>
    </location>
</feature>
<feature type="transmembrane region" description="Helical" evidence="7">
    <location>
        <begin position="675"/>
        <end position="696"/>
    </location>
</feature>
<dbReference type="Proteomes" id="UP001289374">
    <property type="component" value="Unassembled WGS sequence"/>
</dbReference>
<feature type="transmembrane region" description="Helical" evidence="7">
    <location>
        <begin position="12"/>
        <end position="34"/>
    </location>
</feature>
<evidence type="ECO:0000256" key="2">
    <source>
        <dbReference type="ARBA" id="ARBA00022448"/>
    </source>
</evidence>
<dbReference type="PROSITE" id="PS50850">
    <property type="entry name" value="MFS"/>
    <property type="match status" value="2"/>
</dbReference>
<dbReference type="GO" id="GO:0016020">
    <property type="term" value="C:membrane"/>
    <property type="evidence" value="ECO:0007669"/>
    <property type="project" value="UniProtKB-SubCell"/>
</dbReference>
<evidence type="ECO:0000259" key="8">
    <source>
        <dbReference type="PROSITE" id="PS50850"/>
    </source>
</evidence>
<feature type="transmembrane region" description="Helical" evidence="7">
    <location>
        <begin position="115"/>
        <end position="136"/>
    </location>
</feature>
<dbReference type="EMBL" id="JACGWL010000008">
    <property type="protein sequence ID" value="KAK4396643.1"/>
    <property type="molecule type" value="Genomic_DNA"/>
</dbReference>
<dbReference type="InterPro" id="IPR005828">
    <property type="entry name" value="MFS_sugar_transport-like"/>
</dbReference>